<gene>
    <name evidence="1" type="ORF">OVA965_LOCUS12573</name>
    <name evidence="2" type="ORF">TMI583_LOCUS12577</name>
</gene>
<dbReference type="EMBL" id="CAJNOK010005084">
    <property type="protein sequence ID" value="CAF0959772.1"/>
    <property type="molecule type" value="Genomic_DNA"/>
</dbReference>
<evidence type="ECO:0000313" key="2">
    <source>
        <dbReference type="EMBL" id="CAF3732613.1"/>
    </source>
</evidence>
<reference evidence="2" key="1">
    <citation type="submission" date="2021-02" db="EMBL/GenBank/DDBJ databases">
        <authorList>
            <person name="Nowell W R."/>
        </authorList>
    </citation>
    <scope>NUCLEOTIDE SEQUENCE</scope>
</reference>
<dbReference type="InterPro" id="IPR029058">
    <property type="entry name" value="AB_hydrolase_fold"/>
</dbReference>
<accession>A0A8S2ICK1</accession>
<dbReference type="Gene3D" id="3.40.50.1820">
    <property type="entry name" value="alpha/beta hydrolase"/>
    <property type="match status" value="1"/>
</dbReference>
<organism evidence="2 3">
    <name type="scientific">Didymodactylos carnosus</name>
    <dbReference type="NCBI Taxonomy" id="1234261"/>
    <lineage>
        <taxon>Eukaryota</taxon>
        <taxon>Metazoa</taxon>
        <taxon>Spiralia</taxon>
        <taxon>Gnathifera</taxon>
        <taxon>Rotifera</taxon>
        <taxon>Eurotatoria</taxon>
        <taxon>Bdelloidea</taxon>
        <taxon>Philodinida</taxon>
        <taxon>Philodinidae</taxon>
        <taxon>Didymodactylos</taxon>
    </lineage>
</organism>
<feature type="non-terminal residue" evidence="2">
    <location>
        <position position="1"/>
    </location>
</feature>
<dbReference type="Proteomes" id="UP000677228">
    <property type="component" value="Unassembled WGS sequence"/>
</dbReference>
<dbReference type="AlphaFoldDB" id="A0A8S2ICK1"/>
<comment type="caution">
    <text evidence="2">The sequence shown here is derived from an EMBL/GenBank/DDBJ whole genome shotgun (WGS) entry which is preliminary data.</text>
</comment>
<dbReference type="EMBL" id="CAJOBA010005089">
    <property type="protein sequence ID" value="CAF3732613.1"/>
    <property type="molecule type" value="Genomic_DNA"/>
</dbReference>
<dbReference type="Proteomes" id="UP000682733">
    <property type="component" value="Unassembled WGS sequence"/>
</dbReference>
<evidence type="ECO:0000313" key="1">
    <source>
        <dbReference type="EMBL" id="CAF0959772.1"/>
    </source>
</evidence>
<protein>
    <submittedName>
        <fullName evidence="2">Uncharacterized protein</fullName>
    </submittedName>
</protein>
<proteinExistence type="predicted"/>
<evidence type="ECO:0000313" key="3">
    <source>
        <dbReference type="Proteomes" id="UP000682733"/>
    </source>
</evidence>
<sequence>STIIVYSTDRNYEYIHKHWCWNMTYGGVDKYGGYSASYLKPFIDENYRTLLSAKHTVIVG</sequence>
<name>A0A8S2ICK1_9BILA</name>